<dbReference type="SUPFAM" id="SSF52266">
    <property type="entry name" value="SGNH hydrolase"/>
    <property type="match status" value="1"/>
</dbReference>
<name>A0A5J9SWN2_9POAL</name>
<dbReference type="GO" id="GO:0006629">
    <property type="term" value="P:lipid metabolic process"/>
    <property type="evidence" value="ECO:0007669"/>
    <property type="project" value="UniProtKB-KW"/>
</dbReference>
<protein>
    <recommendedName>
        <fullName evidence="7">SGNH hydrolase-type esterase domain-containing protein</fullName>
    </recommendedName>
</protein>
<evidence type="ECO:0000256" key="2">
    <source>
        <dbReference type="ARBA" id="ARBA00022801"/>
    </source>
</evidence>
<evidence type="ECO:0000256" key="4">
    <source>
        <dbReference type="SAM" id="SignalP"/>
    </source>
</evidence>
<comment type="similarity">
    <text evidence="1">Belongs to the 'GDSL' lipolytic enzyme family.</text>
</comment>
<dbReference type="PANTHER" id="PTHR46020">
    <property type="entry name" value="OSJNBB0059K02.9 PROTEIN"/>
    <property type="match status" value="1"/>
</dbReference>
<dbReference type="Pfam" id="PF00657">
    <property type="entry name" value="Lipase_GDSL"/>
    <property type="match status" value="1"/>
</dbReference>
<dbReference type="OrthoDB" id="583516at2759"/>
<dbReference type="Gene3D" id="3.40.50.1110">
    <property type="entry name" value="SGNH hydrolase"/>
    <property type="match status" value="1"/>
</dbReference>
<dbReference type="PANTHER" id="PTHR46020:SF4">
    <property type="entry name" value="OS04G0650200 PROTEIN"/>
    <property type="match status" value="1"/>
</dbReference>
<dbReference type="InterPro" id="IPR001087">
    <property type="entry name" value="GDSL"/>
</dbReference>
<evidence type="ECO:0000256" key="3">
    <source>
        <dbReference type="ARBA" id="ARBA00023098"/>
    </source>
</evidence>
<feature type="chain" id="PRO_5023854190" description="SGNH hydrolase-type esterase domain-containing protein" evidence="4">
    <location>
        <begin position="20"/>
        <end position="351"/>
    </location>
</feature>
<sequence length="351" mass="39308">MKIPASLSFFCFLLVVLNGALVESRKSGNNFRYYYQLFVFGDSFADTGNLPKSDLSEVSRQWYSPYGTTRGVQTGRFSDGNVQTDFVATILGRYRIAPTTYRVAKRFGDPAGMNFAHGGAGVFEVPRKVPTLSQQIGYFKELIDSGIIDKWNIDQSVAMIAISGNDYIRVANMTSEKEMIAFVGKVTSEIAKCVKRLQKIGLGKVLVNNMHPLGCTPWQTRPANYTQCKTMPNMGTFYHNDGLNKKLNAAKSDDVYVVDLYKAFSSIVNPSDSTANPPLVARQFTHKLKPCCRSSDPDGYCGQVDDDGKELFTLCDNPENHFYWDDVHPSDAGWDAVMEQLERDMKDFLYP</sequence>
<dbReference type="Gramene" id="TVU03395">
    <property type="protein sequence ID" value="TVU03395"/>
    <property type="gene ID" value="EJB05_51086"/>
</dbReference>
<keyword evidence="6" id="KW-1185">Reference proteome</keyword>
<evidence type="ECO:0000313" key="5">
    <source>
        <dbReference type="EMBL" id="TVU03395.1"/>
    </source>
</evidence>
<organism evidence="5 6">
    <name type="scientific">Eragrostis curvula</name>
    <name type="common">weeping love grass</name>
    <dbReference type="NCBI Taxonomy" id="38414"/>
    <lineage>
        <taxon>Eukaryota</taxon>
        <taxon>Viridiplantae</taxon>
        <taxon>Streptophyta</taxon>
        <taxon>Embryophyta</taxon>
        <taxon>Tracheophyta</taxon>
        <taxon>Spermatophyta</taxon>
        <taxon>Magnoliopsida</taxon>
        <taxon>Liliopsida</taxon>
        <taxon>Poales</taxon>
        <taxon>Poaceae</taxon>
        <taxon>PACMAD clade</taxon>
        <taxon>Chloridoideae</taxon>
        <taxon>Eragrostideae</taxon>
        <taxon>Eragrostidinae</taxon>
        <taxon>Eragrostis</taxon>
    </lineage>
</organism>
<evidence type="ECO:0000313" key="6">
    <source>
        <dbReference type="Proteomes" id="UP000324897"/>
    </source>
</evidence>
<dbReference type="Proteomes" id="UP000324897">
    <property type="component" value="Unassembled WGS sequence"/>
</dbReference>
<gene>
    <name evidence="5" type="ORF">EJB05_51086</name>
</gene>
<dbReference type="AlphaFoldDB" id="A0A5J9SWN2"/>
<dbReference type="GO" id="GO:0016788">
    <property type="term" value="F:hydrolase activity, acting on ester bonds"/>
    <property type="evidence" value="ECO:0007669"/>
    <property type="project" value="InterPro"/>
</dbReference>
<evidence type="ECO:0008006" key="7">
    <source>
        <dbReference type="Google" id="ProtNLM"/>
    </source>
</evidence>
<proteinExistence type="inferred from homology"/>
<keyword evidence="3" id="KW-0443">Lipid metabolism</keyword>
<comment type="caution">
    <text evidence="5">The sequence shown here is derived from an EMBL/GenBank/DDBJ whole genome shotgun (WGS) entry which is preliminary data.</text>
</comment>
<reference evidence="5 6" key="1">
    <citation type="journal article" date="2019" name="Sci. Rep.">
        <title>A high-quality genome of Eragrostis curvula grass provides insights into Poaceae evolution and supports new strategies to enhance forage quality.</title>
        <authorList>
            <person name="Carballo J."/>
            <person name="Santos B.A.C.M."/>
            <person name="Zappacosta D."/>
            <person name="Garbus I."/>
            <person name="Selva J.P."/>
            <person name="Gallo C.A."/>
            <person name="Diaz A."/>
            <person name="Albertini E."/>
            <person name="Caccamo M."/>
            <person name="Echenique V."/>
        </authorList>
    </citation>
    <scope>NUCLEOTIDE SEQUENCE [LARGE SCALE GENOMIC DNA]</scope>
    <source>
        <strain evidence="6">cv. Victoria</strain>
        <tissue evidence="5">Leaf</tissue>
    </source>
</reference>
<dbReference type="EMBL" id="RWGY01000185">
    <property type="protein sequence ID" value="TVU03395.1"/>
    <property type="molecule type" value="Genomic_DNA"/>
</dbReference>
<dbReference type="InterPro" id="IPR036514">
    <property type="entry name" value="SGNH_hydro_sf"/>
</dbReference>
<keyword evidence="4" id="KW-0732">Signal</keyword>
<keyword evidence="2" id="KW-0378">Hydrolase</keyword>
<accession>A0A5J9SWN2</accession>
<evidence type="ECO:0000256" key="1">
    <source>
        <dbReference type="ARBA" id="ARBA00008668"/>
    </source>
</evidence>
<feature type="signal peptide" evidence="4">
    <location>
        <begin position="1"/>
        <end position="19"/>
    </location>
</feature>